<reference evidence="2 3" key="1">
    <citation type="journal article" date="2011" name="Cell">
        <title>The monarch butterfly genome yields insights into long-distance migration.</title>
        <authorList>
            <person name="Zhan S."/>
            <person name="Merlin C."/>
            <person name="Boore J.L."/>
            <person name="Reppert S.M."/>
        </authorList>
    </citation>
    <scope>NUCLEOTIDE SEQUENCE [LARGE SCALE GENOMIC DNA]</scope>
    <source>
        <strain evidence="2">F-2</strain>
    </source>
</reference>
<dbReference type="STRING" id="278856.A0A212F5W9"/>
<evidence type="ECO:0000313" key="3">
    <source>
        <dbReference type="Proteomes" id="UP000007151"/>
    </source>
</evidence>
<dbReference type="Proteomes" id="UP000007151">
    <property type="component" value="Unassembled WGS sequence"/>
</dbReference>
<keyword evidence="2" id="KW-0540">Nuclease</keyword>
<dbReference type="PANTHER" id="PTHR47027">
    <property type="entry name" value="REVERSE TRANSCRIPTASE DOMAIN-CONTAINING PROTEIN"/>
    <property type="match status" value="1"/>
</dbReference>
<dbReference type="GO" id="GO:0004519">
    <property type="term" value="F:endonuclease activity"/>
    <property type="evidence" value="ECO:0007669"/>
    <property type="project" value="UniProtKB-KW"/>
</dbReference>
<feature type="domain" description="Reverse transcriptase" evidence="1">
    <location>
        <begin position="82"/>
        <end position="201"/>
    </location>
</feature>
<keyword evidence="3" id="KW-1185">Reference proteome</keyword>
<dbReference type="GO" id="GO:0003964">
    <property type="term" value="F:RNA-directed DNA polymerase activity"/>
    <property type="evidence" value="ECO:0007669"/>
    <property type="project" value="UniProtKB-KW"/>
</dbReference>
<name>A0A212F5W9_DANPL</name>
<dbReference type="EMBL" id="AGBW02010118">
    <property type="protein sequence ID" value="OWR49135.1"/>
    <property type="molecule type" value="Genomic_DNA"/>
</dbReference>
<comment type="caution">
    <text evidence="2">The sequence shown here is derived from an EMBL/GenBank/DDBJ whole genome shotgun (WGS) entry which is preliminary data.</text>
</comment>
<dbReference type="KEGG" id="dpl:KGM_200209"/>
<evidence type="ECO:0000313" key="2">
    <source>
        <dbReference type="EMBL" id="OWR49135.1"/>
    </source>
</evidence>
<protein>
    <submittedName>
        <fullName evidence="2">Endonuclease-reverse transcriptase</fullName>
    </submittedName>
</protein>
<keyword evidence="2" id="KW-0378">Hydrolase</keyword>
<dbReference type="InParanoid" id="A0A212F5W9"/>
<sequence length="212" mass="24024">MNFKVKDVEAIPEILGSEMEQVDRSSEVGLEINTSNTKVMTNSTPTDITVNRQKLEYVYLGQIISQKDQMSIEIAKIKLESTGDAFTIKRGDRQGDPLSPKLFTALLEQMFRKLNWENQGLNINGARLSHQRVADDLVILESNPLTLESMIQTLVDRSSEVCLEIITSKTKGMTNSTPTDITINRQKLEYVEEYVYLGHIILQKDQMSIEIV</sequence>
<keyword evidence="2" id="KW-0255">Endonuclease</keyword>
<evidence type="ECO:0000259" key="1">
    <source>
        <dbReference type="Pfam" id="PF00078"/>
    </source>
</evidence>
<organism evidence="2 3">
    <name type="scientific">Danaus plexippus plexippus</name>
    <dbReference type="NCBI Taxonomy" id="278856"/>
    <lineage>
        <taxon>Eukaryota</taxon>
        <taxon>Metazoa</taxon>
        <taxon>Ecdysozoa</taxon>
        <taxon>Arthropoda</taxon>
        <taxon>Hexapoda</taxon>
        <taxon>Insecta</taxon>
        <taxon>Pterygota</taxon>
        <taxon>Neoptera</taxon>
        <taxon>Endopterygota</taxon>
        <taxon>Lepidoptera</taxon>
        <taxon>Glossata</taxon>
        <taxon>Ditrysia</taxon>
        <taxon>Papilionoidea</taxon>
        <taxon>Nymphalidae</taxon>
        <taxon>Danainae</taxon>
        <taxon>Danaini</taxon>
        <taxon>Danaina</taxon>
        <taxon>Danaus</taxon>
        <taxon>Danaus</taxon>
    </lineage>
</organism>
<dbReference type="Pfam" id="PF00078">
    <property type="entry name" value="RVT_1"/>
    <property type="match status" value="1"/>
</dbReference>
<gene>
    <name evidence="2" type="ORF">KGM_200209</name>
</gene>
<dbReference type="PANTHER" id="PTHR47027:SF20">
    <property type="entry name" value="REVERSE TRANSCRIPTASE-LIKE PROTEIN WITH RNA-DIRECTED DNA POLYMERASE DOMAIN"/>
    <property type="match status" value="1"/>
</dbReference>
<dbReference type="AlphaFoldDB" id="A0A212F5W9"/>
<dbReference type="InterPro" id="IPR000477">
    <property type="entry name" value="RT_dom"/>
</dbReference>
<proteinExistence type="predicted"/>
<accession>A0A212F5W9</accession>